<feature type="region of interest" description="Disordered" evidence="1">
    <location>
        <begin position="129"/>
        <end position="154"/>
    </location>
</feature>
<keyword evidence="3" id="KW-1185">Reference proteome</keyword>
<sequence>PRLLSFVSAADEEEVKGASHKAFAALPDVKEAVSALCVLKGVGPATASAVLAAYAPHIAPFMSDEAMLAALGSSQDYSLKQYLAFTHKLQNKAKELNAEVGSVMEGDNGLFTPSDIERALWSAAMGAKKLAHVSDSRGRTRPKESDRQSKRKKS</sequence>
<accession>A0AA38FGM4</accession>
<dbReference type="EMBL" id="JAHRHJ020000009">
    <property type="protein sequence ID" value="KAH9301615.1"/>
    <property type="molecule type" value="Genomic_DNA"/>
</dbReference>
<evidence type="ECO:0000313" key="2">
    <source>
        <dbReference type="EMBL" id="KAH9301615.1"/>
    </source>
</evidence>
<dbReference type="Proteomes" id="UP000824469">
    <property type="component" value="Unassembled WGS sequence"/>
</dbReference>
<dbReference type="PANTHER" id="PTHR21521:SF0">
    <property type="entry name" value="AMUN, ISOFORM A"/>
    <property type="match status" value="1"/>
</dbReference>
<name>A0AA38FGM4_TAXCH</name>
<evidence type="ECO:0000256" key="1">
    <source>
        <dbReference type="SAM" id="MobiDB-lite"/>
    </source>
</evidence>
<dbReference type="PANTHER" id="PTHR21521">
    <property type="entry name" value="AMUN, ISOFORM A"/>
    <property type="match status" value="1"/>
</dbReference>
<feature type="compositionally biased region" description="Basic and acidic residues" evidence="1">
    <location>
        <begin position="132"/>
        <end position="148"/>
    </location>
</feature>
<feature type="non-terminal residue" evidence="2">
    <location>
        <position position="154"/>
    </location>
</feature>
<protein>
    <submittedName>
        <fullName evidence="2">Uncharacterized protein</fullName>
    </submittedName>
</protein>
<proteinExistence type="predicted"/>
<dbReference type="AlphaFoldDB" id="A0AA38FGM4"/>
<evidence type="ECO:0000313" key="3">
    <source>
        <dbReference type="Proteomes" id="UP000824469"/>
    </source>
</evidence>
<organism evidence="2 3">
    <name type="scientific">Taxus chinensis</name>
    <name type="common">Chinese yew</name>
    <name type="synonym">Taxus wallichiana var. chinensis</name>
    <dbReference type="NCBI Taxonomy" id="29808"/>
    <lineage>
        <taxon>Eukaryota</taxon>
        <taxon>Viridiplantae</taxon>
        <taxon>Streptophyta</taxon>
        <taxon>Embryophyta</taxon>
        <taxon>Tracheophyta</taxon>
        <taxon>Spermatophyta</taxon>
        <taxon>Pinopsida</taxon>
        <taxon>Pinidae</taxon>
        <taxon>Conifers II</taxon>
        <taxon>Cupressales</taxon>
        <taxon>Taxaceae</taxon>
        <taxon>Taxus</taxon>
    </lineage>
</organism>
<gene>
    <name evidence="2" type="ORF">KI387_013198</name>
</gene>
<reference evidence="2 3" key="1">
    <citation type="journal article" date="2021" name="Nat. Plants">
        <title>The Taxus genome provides insights into paclitaxel biosynthesis.</title>
        <authorList>
            <person name="Xiong X."/>
            <person name="Gou J."/>
            <person name="Liao Q."/>
            <person name="Li Y."/>
            <person name="Zhou Q."/>
            <person name="Bi G."/>
            <person name="Li C."/>
            <person name="Du R."/>
            <person name="Wang X."/>
            <person name="Sun T."/>
            <person name="Guo L."/>
            <person name="Liang H."/>
            <person name="Lu P."/>
            <person name="Wu Y."/>
            <person name="Zhang Z."/>
            <person name="Ro D.K."/>
            <person name="Shang Y."/>
            <person name="Huang S."/>
            <person name="Yan J."/>
        </authorList>
    </citation>
    <scope>NUCLEOTIDE SEQUENCE [LARGE SCALE GENOMIC DNA]</scope>
    <source>
        <strain evidence="2">Ta-2019</strain>
    </source>
</reference>
<comment type="caution">
    <text evidence="2">The sequence shown here is derived from an EMBL/GenBank/DDBJ whole genome shotgun (WGS) entry which is preliminary data.</text>
</comment>
<dbReference type="OMA" id="ELAIWTH"/>